<organism evidence="1 2">
    <name type="scientific">Allacma fusca</name>
    <dbReference type="NCBI Taxonomy" id="39272"/>
    <lineage>
        <taxon>Eukaryota</taxon>
        <taxon>Metazoa</taxon>
        <taxon>Ecdysozoa</taxon>
        <taxon>Arthropoda</taxon>
        <taxon>Hexapoda</taxon>
        <taxon>Collembola</taxon>
        <taxon>Symphypleona</taxon>
        <taxon>Sminthuridae</taxon>
        <taxon>Allacma</taxon>
    </lineage>
</organism>
<dbReference type="AlphaFoldDB" id="A0A8J2PJB7"/>
<evidence type="ECO:0000313" key="2">
    <source>
        <dbReference type="Proteomes" id="UP000708208"/>
    </source>
</evidence>
<dbReference type="EMBL" id="CAJVCH010530720">
    <property type="protein sequence ID" value="CAG7823828.1"/>
    <property type="molecule type" value="Genomic_DNA"/>
</dbReference>
<accession>A0A8J2PJB7</accession>
<protein>
    <submittedName>
        <fullName evidence="1">Uncharacterized protein</fullName>
    </submittedName>
</protein>
<dbReference type="Proteomes" id="UP000708208">
    <property type="component" value="Unassembled WGS sequence"/>
</dbReference>
<reference evidence="1" key="1">
    <citation type="submission" date="2021-06" db="EMBL/GenBank/DDBJ databases">
        <authorList>
            <person name="Hodson N. C."/>
            <person name="Mongue J. A."/>
            <person name="Jaron S. K."/>
        </authorList>
    </citation>
    <scope>NUCLEOTIDE SEQUENCE</scope>
</reference>
<name>A0A8J2PJB7_9HEXA</name>
<proteinExistence type="predicted"/>
<dbReference type="OrthoDB" id="6781906at2759"/>
<gene>
    <name evidence="1" type="ORF">AFUS01_LOCUS34020</name>
</gene>
<sequence length="70" mass="7927">MDTPGAIQQDFQLCYPLVADNLTSKWTDIAPKILEYFKSTKKTLVNFGILGEEHDVLTLAFFMLAALHRP</sequence>
<keyword evidence="2" id="KW-1185">Reference proteome</keyword>
<comment type="caution">
    <text evidence="1">The sequence shown here is derived from an EMBL/GenBank/DDBJ whole genome shotgun (WGS) entry which is preliminary data.</text>
</comment>
<evidence type="ECO:0000313" key="1">
    <source>
        <dbReference type="EMBL" id="CAG7823828.1"/>
    </source>
</evidence>